<dbReference type="InterPro" id="IPR013783">
    <property type="entry name" value="Ig-like_fold"/>
</dbReference>
<feature type="region of interest" description="Disordered" evidence="6">
    <location>
        <begin position="49"/>
        <end position="211"/>
    </location>
</feature>
<dbReference type="SMART" id="SM01276">
    <property type="entry name" value="M60-like"/>
    <property type="match status" value="1"/>
</dbReference>
<dbReference type="InterPro" id="IPR005877">
    <property type="entry name" value="YSIRK_signal_dom"/>
</dbReference>
<dbReference type="Pfam" id="PF03272">
    <property type="entry name" value="Mucin_bdg"/>
    <property type="match status" value="1"/>
</dbReference>
<feature type="compositionally biased region" description="Low complexity" evidence="6">
    <location>
        <begin position="176"/>
        <end position="198"/>
    </location>
</feature>
<dbReference type="Pfam" id="PF17936">
    <property type="entry name" value="Big_6"/>
    <property type="match status" value="7"/>
</dbReference>
<evidence type="ECO:0000313" key="9">
    <source>
        <dbReference type="EMBL" id="VYT99356.1"/>
    </source>
</evidence>
<dbReference type="Gene3D" id="2.60.40.10">
    <property type="entry name" value="Immunoglobulins"/>
    <property type="match status" value="2"/>
</dbReference>
<feature type="compositionally biased region" description="Low complexity" evidence="6">
    <location>
        <begin position="1628"/>
        <end position="1650"/>
    </location>
</feature>
<gene>
    <name evidence="9" type="primary">pls_3</name>
    <name evidence="9" type="ORF">SSLFYP27_01147</name>
</gene>
<dbReference type="InterPro" id="IPR019931">
    <property type="entry name" value="LPXTG_anchor"/>
</dbReference>
<dbReference type="NCBIfam" id="TIGR01168">
    <property type="entry name" value="YSIRK_signal"/>
    <property type="match status" value="1"/>
</dbReference>
<feature type="domain" description="Gram-positive cocci surface proteins LPxTG" evidence="7">
    <location>
        <begin position="1921"/>
        <end position="1958"/>
    </location>
</feature>
<evidence type="ECO:0000256" key="5">
    <source>
        <dbReference type="ARBA" id="ARBA00023088"/>
    </source>
</evidence>
<evidence type="ECO:0000259" key="8">
    <source>
        <dbReference type="PROSITE" id="PS51723"/>
    </source>
</evidence>
<feature type="compositionally biased region" description="Polar residues" evidence="6">
    <location>
        <begin position="124"/>
        <end position="137"/>
    </location>
</feature>
<evidence type="ECO:0000256" key="4">
    <source>
        <dbReference type="ARBA" id="ARBA00022729"/>
    </source>
</evidence>
<keyword evidence="2" id="KW-0134">Cell wall</keyword>
<organism evidence="9">
    <name type="scientific">Staphylococcus simulans</name>
    <dbReference type="NCBI Taxonomy" id="1286"/>
    <lineage>
        <taxon>Bacteria</taxon>
        <taxon>Bacillati</taxon>
        <taxon>Bacillota</taxon>
        <taxon>Bacilli</taxon>
        <taxon>Bacillales</taxon>
        <taxon>Staphylococcaceae</taxon>
        <taxon>Staphylococcus</taxon>
    </lineage>
</organism>
<feature type="compositionally biased region" description="Polar residues" evidence="6">
    <location>
        <begin position="49"/>
        <end position="72"/>
    </location>
</feature>
<feature type="compositionally biased region" description="Acidic residues" evidence="6">
    <location>
        <begin position="1854"/>
        <end position="1863"/>
    </location>
</feature>
<feature type="compositionally biased region" description="Low complexity" evidence="6">
    <location>
        <begin position="156"/>
        <end position="169"/>
    </location>
</feature>
<feature type="compositionally biased region" description="Acidic residues" evidence="6">
    <location>
        <begin position="1691"/>
        <end position="1707"/>
    </location>
</feature>
<accession>A0A6N3BCA1</accession>
<keyword evidence="3" id="KW-0964">Secreted</keyword>
<feature type="compositionally biased region" description="Low complexity" evidence="6">
    <location>
        <begin position="1672"/>
        <end position="1690"/>
    </location>
</feature>
<dbReference type="InterPro" id="IPR004954">
    <property type="entry name" value="Mucin-bd"/>
</dbReference>
<proteinExistence type="predicted"/>
<feature type="compositionally biased region" description="Basic and acidic residues" evidence="6">
    <location>
        <begin position="1884"/>
        <end position="1900"/>
    </location>
</feature>
<dbReference type="PROSITE" id="PS51723">
    <property type="entry name" value="PEPTIDASE_M60"/>
    <property type="match status" value="1"/>
</dbReference>
<feature type="compositionally biased region" description="Low complexity" evidence="6">
    <location>
        <begin position="1788"/>
        <end position="1807"/>
    </location>
</feature>
<feature type="compositionally biased region" description="Low complexity" evidence="6">
    <location>
        <begin position="1748"/>
        <end position="1770"/>
    </location>
</feature>
<dbReference type="Pfam" id="PF00746">
    <property type="entry name" value="Gram_pos_anchor"/>
    <property type="match status" value="1"/>
</dbReference>
<feature type="compositionally biased region" description="Low complexity" evidence="6">
    <location>
        <begin position="73"/>
        <end position="91"/>
    </location>
</feature>
<dbReference type="EMBL" id="CACRUO010000028">
    <property type="protein sequence ID" value="VYT99356.1"/>
    <property type="molecule type" value="Genomic_DNA"/>
</dbReference>
<dbReference type="Gene3D" id="3.40.390.80">
    <property type="entry name" value="Peptidase M60, enhancin-like domain 2"/>
    <property type="match status" value="1"/>
</dbReference>
<feature type="compositionally biased region" description="Basic and acidic residues" evidence="6">
    <location>
        <begin position="1844"/>
        <end position="1853"/>
    </location>
</feature>
<feature type="compositionally biased region" description="Low complexity" evidence="6">
    <location>
        <begin position="1555"/>
        <end position="1577"/>
    </location>
</feature>
<dbReference type="Pfam" id="PF04650">
    <property type="entry name" value="YSIRK_signal"/>
    <property type="match status" value="1"/>
</dbReference>
<dbReference type="Gene3D" id="2.60.40.1180">
    <property type="entry name" value="Golgi alpha-mannosidase II"/>
    <property type="match status" value="5"/>
</dbReference>
<dbReference type="PANTHER" id="PTHR24258">
    <property type="entry name" value="SERINE PROTEASE-RELATED"/>
    <property type="match status" value="1"/>
</dbReference>
<evidence type="ECO:0000256" key="3">
    <source>
        <dbReference type="ARBA" id="ARBA00022525"/>
    </source>
</evidence>
<dbReference type="InterPro" id="IPR041498">
    <property type="entry name" value="Big_6"/>
</dbReference>
<comment type="subcellular location">
    <subcellularLocation>
        <location evidence="1">Secreted</location>
        <location evidence="1">Cell wall</location>
        <topology evidence="1">Peptidoglycan-anchor</topology>
    </subcellularLocation>
</comment>
<feature type="compositionally biased region" description="Acidic residues" evidence="6">
    <location>
        <begin position="1611"/>
        <end position="1627"/>
    </location>
</feature>
<feature type="domain" description="Peptidase M60" evidence="8">
    <location>
        <begin position="251"/>
        <end position="555"/>
    </location>
</feature>
<dbReference type="PANTHER" id="PTHR24258:SF116">
    <property type="entry name" value="FI16631P1-RELATED"/>
    <property type="match status" value="1"/>
</dbReference>
<dbReference type="PROSITE" id="PS50847">
    <property type="entry name" value="GRAM_POS_ANCHORING"/>
    <property type="match status" value="1"/>
</dbReference>
<feature type="compositionally biased region" description="Basic and acidic residues" evidence="6">
    <location>
        <begin position="1826"/>
        <end position="1836"/>
    </location>
</feature>
<evidence type="ECO:0000256" key="6">
    <source>
        <dbReference type="SAM" id="MobiDB-lite"/>
    </source>
</evidence>
<feature type="compositionally biased region" description="Acidic residues" evidence="6">
    <location>
        <begin position="1775"/>
        <end position="1787"/>
    </location>
</feature>
<feature type="compositionally biased region" description="Polar residues" evidence="6">
    <location>
        <begin position="92"/>
        <end position="114"/>
    </location>
</feature>
<evidence type="ECO:0000256" key="1">
    <source>
        <dbReference type="ARBA" id="ARBA00004168"/>
    </source>
</evidence>
<protein>
    <submittedName>
        <fullName evidence="9">Surface protein</fullName>
    </submittedName>
</protein>
<dbReference type="InterPro" id="IPR013780">
    <property type="entry name" value="Glyco_hydro_b"/>
</dbReference>
<dbReference type="InterPro" id="IPR031161">
    <property type="entry name" value="Peptidase_M60_dom"/>
</dbReference>
<evidence type="ECO:0000259" key="7">
    <source>
        <dbReference type="PROSITE" id="PS50847"/>
    </source>
</evidence>
<feature type="compositionally biased region" description="Low complexity" evidence="6">
    <location>
        <begin position="1712"/>
        <end position="1730"/>
    </location>
</feature>
<feature type="region of interest" description="Disordered" evidence="6">
    <location>
        <begin position="1548"/>
        <end position="1931"/>
    </location>
</feature>
<reference evidence="9" key="1">
    <citation type="submission" date="2019-11" db="EMBL/GenBank/DDBJ databases">
        <authorList>
            <person name="Feng L."/>
        </authorList>
    </citation>
    <scope>NUCLEOTIDE SEQUENCE</scope>
    <source>
        <strain evidence="9">SsimulansLFYP27</strain>
    </source>
</reference>
<name>A0A6N3BCA1_STASI</name>
<feature type="compositionally biased region" description="Acidic residues" evidence="6">
    <location>
        <begin position="1735"/>
        <end position="1747"/>
    </location>
</feature>
<evidence type="ECO:0000256" key="2">
    <source>
        <dbReference type="ARBA" id="ARBA00022512"/>
    </source>
</evidence>
<feature type="compositionally biased region" description="Low complexity" evidence="6">
    <location>
        <begin position="1595"/>
        <end position="1610"/>
    </location>
</feature>
<dbReference type="NCBIfam" id="TIGR01167">
    <property type="entry name" value="LPXTG_anchor"/>
    <property type="match status" value="1"/>
</dbReference>
<keyword evidence="5" id="KW-0572">Peptidoglycan-anchor</keyword>
<sequence>MPRKQQHDVLFDKELRNKYHIRKFSAGIASVLFGTLVYTSLDQQAQAAENTDTAVVNPTTQPETNGDTATAESTKTQTNETVSTSTNETVNDSPTPQDTTIQQPSVDNQTSETATKPEPVTAPEVSQPTKTDTTQTDAPKVDTQKATEPSTDAPKEAATTEVKATTVTPSEPAVQPADAEVATRAAATTDTTTTEAPAQPITNTSAPAPAANAHPVEKIQGINEQVYAKEIPVYEKSEAARTARMQRGIYQARESLGLIVPQNKKLYIRQAQGSNEEDLRVDLMTNDRQTVRNATVSRDGSWTQISTTMDSGAFVRIPTGLTKKPVVEYYVEGDAGVTLPTYRKGGDKAAFDADWAARNTSYGYVDGDKIAFLVPNVDRERIANLGKNPGQWGFMNLDDMIGYYEDVINHYDKWVGLNDDINSVHYNVGQKYFTIADAHGPGLAYYSTNNMGSNNPSMSGYLERGWLALHEVGHGYDGAMTYDPKMNLIEIENNILANQYQTTIMGVKDGWAYEGRQESMQKDFHERVMDGRMNFYNAGFRGSLDFMTKMVRLTGIEGFADMWKGIRQEEADMGKAGKPFEQDVPRWITTYWLADNGINGTAYFDLYKVKMPQALKDDLDTYNNTFTYPLAALITNPEEQQRIKDKLGLSTIYELVKSSDLADTAIHEDAQVNVNLNGQVLPDNVKVSLMEGTQEIASAEVVDGKAAFSNLRAGVYKIVAPLSTTDALPESEYLVVREGGNNQATLDYPKKDDIQNNITQTISLRGLGNWEMATVNYNPDTKQVTYKQNPGQPHLYFTDEYAHVTIQKADGTTVLDRTLVGNKSLASELQTFDLEYGDKVIVRHREPAARRVLVRNENKDNVAISRQNAEKETLTYTLTDKGFIVDGETQADANRRYDEEIRKDVTHVAEEIKNHPERDYRRELFNVFTGVEYADPAIKEELLQILTPLVAVYQVDTPTVDKVEAGATSISGKGEPESTITLTFANGKKAEVEVDKDGQWTTQLPEGTSLEHNDVTQVYATGKHGTVSEPISVKALDTVAPKAPVINAIEAGSQTVTGTSEPLSKVTLTLPNGTTKVVDADDKGVWTTTLETPLVHDAVIKAVASDVAGNKSPEAAQTVKDTIAPVVPTIDTIEAGDKKVSGTSEPLSTVTLTLPDGKTTEVKTDAEGKWTTELVELLAHDAVVKAVASDVANNKSPEATQTVKDTVVPVSPEIKAIEAGDKVVSGTSEPLSKVTLTLPDGKTTEVKADADGKWTTELVEPLTHDAVIKAVASDVANNKSAEATQTVKDTVVPAIPTIDTIEAGAKVVNGTSEPLSTVTLTLPDGKTTEVKADADGKWTAELAESLAHDAVIKAVASDVANNKSAEATQTVKDTVAPVAPEIKAIEAGAKVVSGTSEPLSTVTLTLPNGKTAEVKTDDKGVWTTTLETPLAHNEVIKAVTSDVANNKSPEATQTVKDTVAPKAPIVNEIKSTDQAIGGSAEPNSNVFVVLTNGKILETKADAEGNWNVELLDGQSLIGNETVKVYAKDLAENQSDTVESEIVLVEVPAEPEVETPAEPAPDVTPEVPVEEATPTEPEVPVEKVPEVPAEPEPETPTEQAPVEETTPTEPEIPVEEVPEVPAEPEVETPAEPAPEVTPEVPVEETTPTEPEVPVEEVPEVPAEPEPETPTEPAPEVTPEVPVEETTPTEPEVPVEEVSEVPAEPEPETPTEPAPEVTPEVPVEETTPTEPKVPVEEAPEVPAEPEAETPIEPAPEVIPEVPVEETTPTEPKVPVEEAPEVPAEPEAETPIEPAPEVIPEAPVEEATPTEPTPEEPVEEPTSTGSETPVEKEPVKETEETSTEISPSKEDTVVESEKEEENDEVTVENNDTSKESTGEVTIQNDTENVKTKSVKKDVQDKKSTTLNSKTFTHKKESKTNKQALPETGNETSSMPLLGSLLTLFGLGFIARRFNKNEKTDK</sequence>
<feature type="compositionally biased region" description="Acidic residues" evidence="6">
    <location>
        <begin position="1651"/>
        <end position="1667"/>
    </location>
</feature>
<dbReference type="NCBIfam" id="NF033510">
    <property type="entry name" value="Ca_tandemer"/>
    <property type="match status" value="3"/>
</dbReference>
<dbReference type="RefSeq" id="WP_156666663.1">
    <property type="nucleotide sequence ID" value="NZ_CACRUO010000028.1"/>
</dbReference>
<keyword evidence="4" id="KW-0732">Signal</keyword>